<dbReference type="PANTHER" id="PTHR32039">
    <property type="entry name" value="MAGNESIUM-CHELATASE SUBUNIT CHLI"/>
    <property type="match status" value="1"/>
</dbReference>
<dbReference type="Pfam" id="PF01078">
    <property type="entry name" value="Mg_chelatase"/>
    <property type="match status" value="1"/>
</dbReference>
<protein>
    <submittedName>
        <fullName evidence="3">Magnesium chelatase family protein</fullName>
    </submittedName>
</protein>
<dbReference type="CDD" id="cd00009">
    <property type="entry name" value="AAA"/>
    <property type="match status" value="1"/>
</dbReference>
<name>A0A1H4EHP6_9RHOB</name>
<feature type="domain" description="AAA+ ATPase" evidence="2">
    <location>
        <begin position="208"/>
        <end position="390"/>
    </location>
</feature>
<dbReference type="SUPFAM" id="SSF52540">
    <property type="entry name" value="P-loop containing nucleoside triphosphate hydrolases"/>
    <property type="match status" value="1"/>
</dbReference>
<dbReference type="InterPro" id="IPR045006">
    <property type="entry name" value="CHLI-like"/>
</dbReference>
<dbReference type="InterPro" id="IPR000523">
    <property type="entry name" value="Mg_chelatse_chII-like_cat_dom"/>
</dbReference>
<dbReference type="Gene3D" id="3.40.50.300">
    <property type="entry name" value="P-loop containing nucleotide triphosphate hydrolases"/>
    <property type="match status" value="1"/>
</dbReference>
<comment type="similarity">
    <text evidence="1">Belongs to the Mg-chelatase subunits D/I family. ComM subfamily.</text>
</comment>
<sequence length="502" mass="52119">MLARVYTVAFQGVEAREVDVQCTLSSGLPAFTLVGLPDKAVAESRERVRAALTAIGLALPPKRITVNLAPADLPKEGAHFDLPIAMALMAAMEVLPAERTQALTAMGELSLDGRLTAVAGALPAALAAAEAERGFVCPEACGPEAALVGAAEVLAPADLIALINHFSGRALLAAPRPAEVADDPAIADLADVRGQARARRALEVAAAGGHNMLMIGPPGAGKSMLASRLPGILPPLEPREALEVSMVHSVAGLLAQGRVSRARPFRSPHHSASMAAMVGGGRRAAPGEVSLAHHGVLFLDELPEFARPVLESLRQPLESGETMVARANAHVRYPSRVQLIAAMNPCRCGHLADPAMACSRAPNCGLDYQGRLSGPLLDRIDIQIETPAVPPGDLSRAPAGEASAAVAARVAAARAIQRDRYAGLGVATNAEADGETLAHVAAPDGPGRELLDRAADKLRLTARGYHRALRLARTIADLDGAKGVGRAHVAEAVSYRRAPLAR</sequence>
<dbReference type="OrthoDB" id="9813147at2"/>
<dbReference type="EMBL" id="FNQM01000014">
    <property type="protein sequence ID" value="SEA84611.1"/>
    <property type="molecule type" value="Genomic_DNA"/>
</dbReference>
<evidence type="ECO:0000259" key="2">
    <source>
        <dbReference type="SMART" id="SM00382"/>
    </source>
</evidence>
<organism evidence="3 4">
    <name type="scientific">Rubrimonas cliftonensis</name>
    <dbReference type="NCBI Taxonomy" id="89524"/>
    <lineage>
        <taxon>Bacteria</taxon>
        <taxon>Pseudomonadati</taxon>
        <taxon>Pseudomonadota</taxon>
        <taxon>Alphaproteobacteria</taxon>
        <taxon>Rhodobacterales</taxon>
        <taxon>Paracoccaceae</taxon>
        <taxon>Rubrimonas</taxon>
    </lineage>
</organism>
<dbReference type="RefSeq" id="WP_093255275.1">
    <property type="nucleotide sequence ID" value="NZ_FNQM01000014.1"/>
</dbReference>
<dbReference type="InterPro" id="IPR004482">
    <property type="entry name" value="Mg_chelat-rel"/>
</dbReference>
<dbReference type="GO" id="GO:0005524">
    <property type="term" value="F:ATP binding"/>
    <property type="evidence" value="ECO:0007669"/>
    <property type="project" value="InterPro"/>
</dbReference>
<dbReference type="Gene3D" id="3.30.230.10">
    <property type="match status" value="1"/>
</dbReference>
<dbReference type="SUPFAM" id="SSF54211">
    <property type="entry name" value="Ribosomal protein S5 domain 2-like"/>
    <property type="match status" value="1"/>
</dbReference>
<dbReference type="InterPro" id="IPR027417">
    <property type="entry name" value="P-loop_NTPase"/>
</dbReference>
<dbReference type="STRING" id="89524.SAMN05444370_11418"/>
<dbReference type="NCBIfam" id="TIGR00368">
    <property type="entry name" value="YifB family Mg chelatase-like AAA ATPase"/>
    <property type="match status" value="1"/>
</dbReference>
<dbReference type="AlphaFoldDB" id="A0A1H4EHP6"/>
<accession>A0A1H4EHP6</accession>
<evidence type="ECO:0000313" key="3">
    <source>
        <dbReference type="EMBL" id="SEA84611.1"/>
    </source>
</evidence>
<evidence type="ECO:0000313" key="4">
    <source>
        <dbReference type="Proteomes" id="UP000198703"/>
    </source>
</evidence>
<dbReference type="InterPro" id="IPR003593">
    <property type="entry name" value="AAA+_ATPase"/>
</dbReference>
<dbReference type="Pfam" id="PF13335">
    <property type="entry name" value="Mg_chelatase_C"/>
    <property type="match status" value="1"/>
</dbReference>
<keyword evidence="4" id="KW-1185">Reference proteome</keyword>
<dbReference type="PANTHER" id="PTHR32039:SF7">
    <property type="entry name" value="COMPETENCE PROTEIN COMM"/>
    <property type="match status" value="1"/>
</dbReference>
<dbReference type="InterPro" id="IPR020568">
    <property type="entry name" value="Ribosomal_Su5_D2-typ_SF"/>
</dbReference>
<evidence type="ECO:0000256" key="1">
    <source>
        <dbReference type="ARBA" id="ARBA00006354"/>
    </source>
</evidence>
<reference evidence="3 4" key="1">
    <citation type="submission" date="2016-10" db="EMBL/GenBank/DDBJ databases">
        <authorList>
            <person name="de Groot N.N."/>
        </authorList>
    </citation>
    <scope>NUCLEOTIDE SEQUENCE [LARGE SCALE GENOMIC DNA]</scope>
    <source>
        <strain evidence="3 4">DSM 15345</strain>
    </source>
</reference>
<dbReference type="Proteomes" id="UP000198703">
    <property type="component" value="Unassembled WGS sequence"/>
</dbReference>
<dbReference type="SMART" id="SM00382">
    <property type="entry name" value="AAA"/>
    <property type="match status" value="1"/>
</dbReference>
<proteinExistence type="inferred from homology"/>
<gene>
    <name evidence="3" type="ORF">SAMN05444370_11418</name>
</gene>
<dbReference type="InterPro" id="IPR014721">
    <property type="entry name" value="Ribsml_uS5_D2-typ_fold_subgr"/>
</dbReference>
<dbReference type="Pfam" id="PF13541">
    <property type="entry name" value="ChlI"/>
    <property type="match status" value="1"/>
</dbReference>
<dbReference type="InterPro" id="IPR025158">
    <property type="entry name" value="Mg_chelat-rel_C"/>
</dbReference>